<evidence type="ECO:0000313" key="2">
    <source>
        <dbReference type="Proteomes" id="UP000784880"/>
    </source>
</evidence>
<accession>A0ABS6JHQ5</accession>
<keyword evidence="2" id="KW-1185">Reference proteome</keyword>
<evidence type="ECO:0000313" key="1">
    <source>
        <dbReference type="EMBL" id="MBU9713200.1"/>
    </source>
</evidence>
<comment type="caution">
    <text evidence="1">The sequence shown here is derived from an EMBL/GenBank/DDBJ whole genome shotgun (WGS) entry which is preliminary data.</text>
</comment>
<sequence length="297" mass="34884">MTEIEQHAHRNFEVYLKEGTVDKYLHGKENDKDKIIDQLKVIFTYAFIYGSNFTNKVKINYSKVREDKINMLDKLLEFGDGIKVLGTSVFDRAFEEGCNKDKSFIEPPYYSIKIEKSENDFFTTYDYNTKSLKVYKSIISNDFFNALNETNKDKAIYKLTDTIADKDKFKDLIANNEWGSKFIFKYLFPVYTNCLYIFVFDYIRSDSEVTRTVNQASKKNQNILDNLKKELKNMGYTDDIIDFHLEIASEISRAAYKLSIKQDVRELMSFIYGNKKYRDNEDGILRLETFISSNIEG</sequence>
<dbReference type="EMBL" id="JAHQCS010000126">
    <property type="protein sequence ID" value="MBU9713200.1"/>
    <property type="molecule type" value="Genomic_DNA"/>
</dbReference>
<reference evidence="1 2" key="1">
    <citation type="submission" date="2021-06" db="EMBL/GenBank/DDBJ databases">
        <title>Bacillus sp. RD4P76, an endophyte from a halophyte.</title>
        <authorList>
            <person name="Sun J.-Q."/>
        </authorList>
    </citation>
    <scope>NUCLEOTIDE SEQUENCE [LARGE SCALE GENOMIC DNA]</scope>
    <source>
        <strain evidence="1 2">CGMCC 1.15917</strain>
    </source>
</reference>
<dbReference type="RefSeq" id="WP_217067368.1">
    <property type="nucleotide sequence ID" value="NZ_JAHQCS010000126.1"/>
</dbReference>
<name>A0ABS6JHQ5_9BACI</name>
<gene>
    <name evidence="1" type="ORF">KS419_15825</name>
</gene>
<organism evidence="1 2">
    <name type="scientific">Evansella tamaricis</name>
    <dbReference type="NCBI Taxonomy" id="2069301"/>
    <lineage>
        <taxon>Bacteria</taxon>
        <taxon>Bacillati</taxon>
        <taxon>Bacillota</taxon>
        <taxon>Bacilli</taxon>
        <taxon>Bacillales</taxon>
        <taxon>Bacillaceae</taxon>
        <taxon>Evansella</taxon>
    </lineage>
</organism>
<dbReference type="Proteomes" id="UP000784880">
    <property type="component" value="Unassembled WGS sequence"/>
</dbReference>
<proteinExistence type="predicted"/>
<protein>
    <submittedName>
        <fullName evidence="1">Uncharacterized protein</fullName>
    </submittedName>
</protein>